<dbReference type="RefSeq" id="XP_018385294.1">
    <property type="nucleotide sequence ID" value="XM_018525221.1"/>
</dbReference>
<dbReference type="AlphaFoldDB" id="A0A177DJC8"/>
<dbReference type="VEuPathDB" id="FungiDB:CC77DRAFT_1021223"/>
<dbReference type="KEGG" id="aalt:CC77DRAFT_1021223"/>
<proteinExistence type="predicted"/>
<feature type="compositionally biased region" description="Polar residues" evidence="1">
    <location>
        <begin position="12"/>
        <end position="32"/>
    </location>
</feature>
<protein>
    <submittedName>
        <fullName evidence="2">Uncharacterized protein</fullName>
    </submittedName>
</protein>
<dbReference type="Proteomes" id="UP000077248">
    <property type="component" value="Unassembled WGS sequence"/>
</dbReference>
<dbReference type="GeneID" id="29110815"/>
<name>A0A177DJC8_ALTAL</name>
<sequence>MDNRAIRLPPTTRRNIFASHTAQNPDQRQQPQHAPVRRQNGAAPSIRPDSREIEADIFSSSADEDFVERDALGEYIVKAPTPVYRDMGVGSEEDDETEQENQVINLYGKTNAQWDMEAVEEEIRAALKSSLKKKVGSLEDDRWMFEGEGEGRK</sequence>
<organism evidence="2 3">
    <name type="scientific">Alternaria alternata</name>
    <name type="common">Alternaria rot fungus</name>
    <name type="synonym">Torula alternata</name>
    <dbReference type="NCBI Taxonomy" id="5599"/>
    <lineage>
        <taxon>Eukaryota</taxon>
        <taxon>Fungi</taxon>
        <taxon>Dikarya</taxon>
        <taxon>Ascomycota</taxon>
        <taxon>Pezizomycotina</taxon>
        <taxon>Dothideomycetes</taxon>
        <taxon>Pleosporomycetidae</taxon>
        <taxon>Pleosporales</taxon>
        <taxon>Pleosporineae</taxon>
        <taxon>Pleosporaceae</taxon>
        <taxon>Alternaria</taxon>
        <taxon>Alternaria sect. Alternaria</taxon>
        <taxon>Alternaria alternata complex</taxon>
    </lineage>
</organism>
<evidence type="ECO:0000313" key="3">
    <source>
        <dbReference type="Proteomes" id="UP000077248"/>
    </source>
</evidence>
<dbReference type="OMA" id="MDNRAIR"/>
<feature type="region of interest" description="Disordered" evidence="1">
    <location>
        <begin position="1"/>
        <end position="52"/>
    </location>
</feature>
<accession>A0A177DJC8</accession>
<dbReference type="STRING" id="5599.A0A177DJC8"/>
<dbReference type="EMBL" id="KV441480">
    <property type="protein sequence ID" value="OAG19873.1"/>
    <property type="molecule type" value="Genomic_DNA"/>
</dbReference>
<reference evidence="2 3" key="1">
    <citation type="submission" date="2016-05" db="EMBL/GenBank/DDBJ databases">
        <title>Comparative analysis of secretome profiles of manganese(II)-oxidizing ascomycete fungi.</title>
        <authorList>
            <consortium name="DOE Joint Genome Institute"/>
            <person name="Zeiner C.A."/>
            <person name="Purvine S.O."/>
            <person name="Zink E.M."/>
            <person name="Wu S."/>
            <person name="Pasa-Tolic L."/>
            <person name="Chaput D.L."/>
            <person name="Haridas S."/>
            <person name="Grigoriev I.V."/>
            <person name="Santelli C.M."/>
            <person name="Hansel C.M."/>
        </authorList>
    </citation>
    <scope>NUCLEOTIDE SEQUENCE [LARGE SCALE GENOMIC DNA]</scope>
    <source>
        <strain evidence="2 3">SRC1lrK2f</strain>
    </source>
</reference>
<keyword evidence="3" id="KW-1185">Reference proteome</keyword>
<evidence type="ECO:0000313" key="2">
    <source>
        <dbReference type="EMBL" id="OAG19873.1"/>
    </source>
</evidence>
<gene>
    <name evidence="2" type="ORF">CC77DRAFT_1021223</name>
</gene>
<evidence type="ECO:0000256" key="1">
    <source>
        <dbReference type="SAM" id="MobiDB-lite"/>
    </source>
</evidence>